<dbReference type="Gene3D" id="3.80.10.10">
    <property type="entry name" value="Ribonuclease Inhibitor"/>
    <property type="match status" value="1"/>
</dbReference>
<dbReference type="InterPro" id="IPR036047">
    <property type="entry name" value="F-box-like_dom_sf"/>
</dbReference>
<evidence type="ECO:0000313" key="3">
    <source>
        <dbReference type="Proteomes" id="UP000324897"/>
    </source>
</evidence>
<dbReference type="InterPro" id="IPR055357">
    <property type="entry name" value="LRR_At1g61320_AtMIF1"/>
</dbReference>
<name>A0A5J9T7G1_9POAL</name>
<dbReference type="InterPro" id="IPR053772">
    <property type="entry name" value="At1g61320/At1g61330-like"/>
</dbReference>
<dbReference type="Gramene" id="TVU07316">
    <property type="protein sequence ID" value="TVU07316"/>
    <property type="gene ID" value="EJB05_47366"/>
</dbReference>
<dbReference type="AlphaFoldDB" id="A0A5J9T7G1"/>
<gene>
    <name evidence="2" type="ORF">EJB05_47366</name>
</gene>
<dbReference type="Proteomes" id="UP000324897">
    <property type="component" value="Unassembled WGS sequence"/>
</dbReference>
<feature type="domain" description="At1g61320/AtMIF1 LRR" evidence="1">
    <location>
        <begin position="119"/>
        <end position="333"/>
    </location>
</feature>
<evidence type="ECO:0000259" key="1">
    <source>
        <dbReference type="Pfam" id="PF23622"/>
    </source>
</evidence>
<evidence type="ECO:0000313" key="2">
    <source>
        <dbReference type="EMBL" id="TVU07316.1"/>
    </source>
</evidence>
<dbReference type="SUPFAM" id="SSF81383">
    <property type="entry name" value="F-box domain"/>
    <property type="match status" value="1"/>
</dbReference>
<dbReference type="EMBL" id="RWGY01000045">
    <property type="protein sequence ID" value="TVU07316.1"/>
    <property type="molecule type" value="Genomic_DNA"/>
</dbReference>
<reference evidence="2 3" key="1">
    <citation type="journal article" date="2019" name="Sci. Rep.">
        <title>A high-quality genome of Eragrostis curvula grass provides insights into Poaceae evolution and supports new strategies to enhance forage quality.</title>
        <authorList>
            <person name="Carballo J."/>
            <person name="Santos B.A.C.M."/>
            <person name="Zappacosta D."/>
            <person name="Garbus I."/>
            <person name="Selva J.P."/>
            <person name="Gallo C.A."/>
            <person name="Diaz A."/>
            <person name="Albertini E."/>
            <person name="Caccamo M."/>
            <person name="Echenique V."/>
        </authorList>
    </citation>
    <scope>NUCLEOTIDE SEQUENCE [LARGE SCALE GENOMIC DNA]</scope>
    <source>
        <strain evidence="3">cv. Victoria</strain>
        <tissue evidence="2">Leaf</tissue>
    </source>
</reference>
<dbReference type="PANTHER" id="PTHR34145:SF28">
    <property type="entry name" value="F-BOX DOMAIN-CONTAINING PROTEIN"/>
    <property type="match status" value="1"/>
</dbReference>
<accession>A0A5J9T7G1</accession>
<dbReference type="OrthoDB" id="680793at2759"/>
<dbReference type="PANTHER" id="PTHR34145">
    <property type="entry name" value="OS02G0105600 PROTEIN"/>
    <property type="match status" value="1"/>
</dbReference>
<proteinExistence type="predicted"/>
<comment type="caution">
    <text evidence="2">The sequence shown here is derived from an EMBL/GenBank/DDBJ whole genome shotgun (WGS) entry which is preliminary data.</text>
</comment>
<organism evidence="2 3">
    <name type="scientific">Eragrostis curvula</name>
    <name type="common">weeping love grass</name>
    <dbReference type="NCBI Taxonomy" id="38414"/>
    <lineage>
        <taxon>Eukaryota</taxon>
        <taxon>Viridiplantae</taxon>
        <taxon>Streptophyta</taxon>
        <taxon>Embryophyta</taxon>
        <taxon>Tracheophyta</taxon>
        <taxon>Spermatophyta</taxon>
        <taxon>Magnoliopsida</taxon>
        <taxon>Liliopsida</taxon>
        <taxon>Poales</taxon>
        <taxon>Poaceae</taxon>
        <taxon>PACMAD clade</taxon>
        <taxon>Chloridoideae</taxon>
        <taxon>Eragrostideae</taxon>
        <taxon>Eragrostidinae</taxon>
        <taxon>Eragrostis</taxon>
    </lineage>
</organism>
<dbReference type="InterPro" id="IPR032675">
    <property type="entry name" value="LRR_dom_sf"/>
</dbReference>
<dbReference type="Pfam" id="PF23622">
    <property type="entry name" value="LRR_At1g61320_AtMIF1"/>
    <property type="match status" value="1"/>
</dbReference>
<keyword evidence="3" id="KW-1185">Reference proteome</keyword>
<protein>
    <recommendedName>
        <fullName evidence="1">At1g61320/AtMIF1 LRR domain-containing protein</fullName>
    </recommendedName>
</protein>
<dbReference type="SUPFAM" id="SSF52047">
    <property type="entry name" value="RNI-like"/>
    <property type="match status" value="1"/>
</dbReference>
<sequence>MDPTSPPPDPPLLGAEDDFIQPRNMRIQCNDQQLVQNPDMISALPDDILIQMLSLMTVREAAMTDCLSTRWRHLWENLENLILDSRAFGMQLPENLNYRENPELWNSETTRFVNKVNEVLCHHNGSRVKKFVVQFPLTSAHASEIDRWVAFAAASQAESLLVGLSNKLGTGATENSELYNFPLKHFADMRGCRLRELYLCKCSLETVPTKLNGFSCLATLFLNRVQVVDEVLLNITSSLCAFRFLRLKRCNKLINLRISHAKLVVMDVYRCWGLFNISIHAEKLEYLSYEGNEVFIKYECAPILRELHALFKVDNQFPVDFMGEFPNLEILTLQFPSRLYVCISLTTPLWKVCRFEGNYFVSIDILEKEHSISGLSP</sequence>